<protein>
    <submittedName>
        <fullName evidence="2">Uncharacterized protein</fullName>
    </submittedName>
</protein>
<gene>
    <name evidence="2" type="ORF">Ahy_B08g093167</name>
</gene>
<proteinExistence type="predicted"/>
<reference evidence="2 3" key="1">
    <citation type="submission" date="2019-01" db="EMBL/GenBank/DDBJ databases">
        <title>Sequencing of cultivated peanut Arachis hypogaea provides insights into genome evolution and oil improvement.</title>
        <authorList>
            <person name="Chen X."/>
        </authorList>
    </citation>
    <scope>NUCLEOTIDE SEQUENCE [LARGE SCALE GENOMIC DNA]</scope>
    <source>
        <strain evidence="3">cv. Fuhuasheng</strain>
        <tissue evidence="2">Leaves</tissue>
    </source>
</reference>
<name>A0A444Y5G8_ARAHY</name>
<evidence type="ECO:0000256" key="1">
    <source>
        <dbReference type="SAM" id="MobiDB-lite"/>
    </source>
</evidence>
<comment type="caution">
    <text evidence="2">The sequence shown here is derived from an EMBL/GenBank/DDBJ whole genome shotgun (WGS) entry which is preliminary data.</text>
</comment>
<keyword evidence="3" id="KW-1185">Reference proteome</keyword>
<dbReference type="EMBL" id="SDMP01000018">
    <property type="protein sequence ID" value="RYQ97160.1"/>
    <property type="molecule type" value="Genomic_DNA"/>
</dbReference>
<dbReference type="AlphaFoldDB" id="A0A444Y5G8"/>
<evidence type="ECO:0000313" key="3">
    <source>
        <dbReference type="Proteomes" id="UP000289738"/>
    </source>
</evidence>
<dbReference type="Proteomes" id="UP000289738">
    <property type="component" value="Chromosome B08"/>
</dbReference>
<accession>A0A444Y5G8</accession>
<evidence type="ECO:0000313" key="2">
    <source>
        <dbReference type="EMBL" id="RYQ97160.1"/>
    </source>
</evidence>
<sequence length="477" mass="55035">MLSQYGCLMDWFRQLANFACQDNERFIFTREMAMNLLKQFKEEDATQKELVNDVDSVRDDVQVNASGAGLATNDLGHSMPRDPRKCRTKGRTSQSKKRKHRCGQCGMKGHNRTTCRVRRGISQLEGRGNDTVDNDSDDHMNVEDDSMVYDENTSYSSNEEYLLPYGLLNPRNLLFLVYHNLHTSLKILFQKEPLFVIRILCFIIRKSVIHVLHQKIDVIMAQQITSTNSSSILDPTVVVQSLESTKTSDLTSILPFQPKKLFHSDITREATTPPNGQPHVKVGAILPKWWTLIAFEPTSSMMLTDSQAAVVAYIFSDTSEELVISDKKGYRSTFRCLMPDRSVESRVINLVALMMTRVFIPIYEELHWYLKTYLEVMLDDHLIDDDKSKVVDCSTFWPITPFGLPTQKNRSNDSEVWVTSWMRKCTLQDDFNIQINDSTRMRLAVDLVLEEYNNLCLVIQENTWQYRSKVEAEHENI</sequence>
<feature type="compositionally biased region" description="Basic residues" evidence="1">
    <location>
        <begin position="86"/>
        <end position="102"/>
    </location>
</feature>
<organism evidence="2 3">
    <name type="scientific">Arachis hypogaea</name>
    <name type="common">Peanut</name>
    <dbReference type="NCBI Taxonomy" id="3818"/>
    <lineage>
        <taxon>Eukaryota</taxon>
        <taxon>Viridiplantae</taxon>
        <taxon>Streptophyta</taxon>
        <taxon>Embryophyta</taxon>
        <taxon>Tracheophyta</taxon>
        <taxon>Spermatophyta</taxon>
        <taxon>Magnoliopsida</taxon>
        <taxon>eudicotyledons</taxon>
        <taxon>Gunneridae</taxon>
        <taxon>Pentapetalae</taxon>
        <taxon>rosids</taxon>
        <taxon>fabids</taxon>
        <taxon>Fabales</taxon>
        <taxon>Fabaceae</taxon>
        <taxon>Papilionoideae</taxon>
        <taxon>50 kb inversion clade</taxon>
        <taxon>dalbergioids sensu lato</taxon>
        <taxon>Dalbergieae</taxon>
        <taxon>Pterocarpus clade</taxon>
        <taxon>Arachis</taxon>
    </lineage>
</organism>
<feature type="region of interest" description="Disordered" evidence="1">
    <location>
        <begin position="68"/>
        <end position="105"/>
    </location>
</feature>